<keyword evidence="6 9" id="KW-1133">Transmembrane helix</keyword>
<feature type="transmembrane region" description="Helical" evidence="9">
    <location>
        <begin position="376"/>
        <end position="398"/>
    </location>
</feature>
<dbReference type="Gene3D" id="1.20.1720.10">
    <property type="entry name" value="Multidrug resistance protein D"/>
    <property type="match status" value="1"/>
</dbReference>
<keyword evidence="5 9" id="KW-0812">Transmembrane</keyword>
<evidence type="ECO:0000256" key="4">
    <source>
        <dbReference type="ARBA" id="ARBA00022475"/>
    </source>
</evidence>
<feature type="transmembrane region" description="Helical" evidence="9">
    <location>
        <begin position="218"/>
        <end position="237"/>
    </location>
</feature>
<protein>
    <submittedName>
        <fullName evidence="11">MFS transporter</fullName>
    </submittedName>
</protein>
<feature type="domain" description="Major facilitator superfamily (MFS) profile" evidence="10">
    <location>
        <begin position="31"/>
        <end position="510"/>
    </location>
</feature>
<comment type="similarity">
    <text evidence="2">Belongs to the major facilitator superfamily. TCR/Tet family.</text>
</comment>
<dbReference type="InterPro" id="IPR036259">
    <property type="entry name" value="MFS_trans_sf"/>
</dbReference>
<feature type="transmembrane region" description="Helical" evidence="9">
    <location>
        <begin position="121"/>
        <end position="142"/>
    </location>
</feature>
<dbReference type="FunFam" id="1.20.1720.10:FF:000004">
    <property type="entry name" value="EmrB/QacA family drug resistance transporter"/>
    <property type="match status" value="1"/>
</dbReference>
<evidence type="ECO:0000313" key="11">
    <source>
        <dbReference type="EMBL" id="ATU31811.1"/>
    </source>
</evidence>
<evidence type="ECO:0000256" key="9">
    <source>
        <dbReference type="SAM" id="Phobius"/>
    </source>
</evidence>
<feature type="transmembrane region" description="Helical" evidence="9">
    <location>
        <begin position="184"/>
        <end position="206"/>
    </location>
</feature>
<gene>
    <name evidence="11" type="primary">ulm1</name>
</gene>
<dbReference type="PROSITE" id="PS50850">
    <property type="entry name" value="MFS"/>
    <property type="match status" value="1"/>
</dbReference>
<accession>A0A2D3E328</accession>
<reference evidence="11" key="1">
    <citation type="journal article" date="2017" name="J. Nat. Prod.">
        <title>Genomics-Driven Discovery of Chlorinated Cyclic Hexapeptides Ulleungmycins A and B from a Streptomyces Species.</title>
        <authorList>
            <person name="Son S."/>
            <person name="Hong Y.S."/>
            <person name="Jang M."/>
            <person name="Heo K.T."/>
            <person name="Lee B."/>
            <person name="Jang J.P."/>
            <person name="Kim J.W."/>
            <person name="Ryoo I.J."/>
            <person name="Kim W.G."/>
            <person name="Ko S.K."/>
            <person name="Kim B.Y."/>
            <person name="Jang J.H."/>
            <person name="Ahn J.S."/>
        </authorList>
    </citation>
    <scope>NUCLEOTIDE SEQUENCE</scope>
    <source>
        <strain evidence="11">KCB13F003</strain>
    </source>
</reference>
<dbReference type="Pfam" id="PF07690">
    <property type="entry name" value="MFS_1"/>
    <property type="match status" value="1"/>
</dbReference>
<feature type="region of interest" description="Disordered" evidence="8">
    <location>
        <begin position="518"/>
        <end position="538"/>
    </location>
</feature>
<feature type="transmembrane region" description="Helical" evidence="9">
    <location>
        <begin position="30"/>
        <end position="53"/>
    </location>
</feature>
<feature type="transmembrane region" description="Helical" evidence="9">
    <location>
        <begin position="96"/>
        <end position="115"/>
    </location>
</feature>
<dbReference type="AlphaFoldDB" id="A0A2D3E328"/>
<evidence type="ECO:0000256" key="3">
    <source>
        <dbReference type="ARBA" id="ARBA00022448"/>
    </source>
</evidence>
<dbReference type="PRINTS" id="PR01036">
    <property type="entry name" value="TCRTETB"/>
</dbReference>
<keyword evidence="7 9" id="KW-0472">Membrane</keyword>
<keyword evidence="4" id="KW-1003">Cell membrane</keyword>
<evidence type="ECO:0000256" key="8">
    <source>
        <dbReference type="SAM" id="MobiDB-lite"/>
    </source>
</evidence>
<evidence type="ECO:0000259" key="10">
    <source>
        <dbReference type="PROSITE" id="PS50850"/>
    </source>
</evidence>
<feature type="transmembrane region" description="Helical" evidence="9">
    <location>
        <begin position="486"/>
        <end position="505"/>
    </location>
</feature>
<dbReference type="SUPFAM" id="SSF103473">
    <property type="entry name" value="MFS general substrate transporter"/>
    <property type="match status" value="1"/>
</dbReference>
<dbReference type="InterPro" id="IPR020846">
    <property type="entry name" value="MFS_dom"/>
</dbReference>
<dbReference type="EMBL" id="MF541667">
    <property type="protein sequence ID" value="ATU31811.1"/>
    <property type="molecule type" value="Genomic_DNA"/>
</dbReference>
<feature type="transmembrane region" description="Helical" evidence="9">
    <location>
        <begin position="284"/>
        <end position="309"/>
    </location>
</feature>
<evidence type="ECO:0000256" key="2">
    <source>
        <dbReference type="ARBA" id="ARBA00007520"/>
    </source>
</evidence>
<evidence type="ECO:0000256" key="1">
    <source>
        <dbReference type="ARBA" id="ARBA00004651"/>
    </source>
</evidence>
<organism evidence="11">
    <name type="scientific">Streptomyces sp. KCB13F003</name>
    <dbReference type="NCBI Taxonomy" id="2052824"/>
    <lineage>
        <taxon>Bacteria</taxon>
        <taxon>Bacillati</taxon>
        <taxon>Actinomycetota</taxon>
        <taxon>Actinomycetes</taxon>
        <taxon>Kitasatosporales</taxon>
        <taxon>Streptomycetaceae</taxon>
        <taxon>Streptomyces</taxon>
    </lineage>
</organism>
<dbReference type="InterPro" id="IPR011701">
    <property type="entry name" value="MFS"/>
</dbReference>
<evidence type="ECO:0000256" key="7">
    <source>
        <dbReference type="ARBA" id="ARBA00023136"/>
    </source>
</evidence>
<evidence type="ECO:0000256" key="5">
    <source>
        <dbReference type="ARBA" id="ARBA00022692"/>
    </source>
</evidence>
<dbReference type="GO" id="GO:0022857">
    <property type="term" value="F:transmembrane transporter activity"/>
    <property type="evidence" value="ECO:0007669"/>
    <property type="project" value="InterPro"/>
</dbReference>
<dbReference type="GO" id="GO:0005886">
    <property type="term" value="C:plasma membrane"/>
    <property type="evidence" value="ECO:0007669"/>
    <property type="project" value="UniProtKB-SubCell"/>
</dbReference>
<feature type="transmembrane region" description="Helical" evidence="9">
    <location>
        <begin position="321"/>
        <end position="338"/>
    </location>
</feature>
<dbReference type="Gene3D" id="1.20.1250.20">
    <property type="entry name" value="MFS general substrate transporter like domains"/>
    <property type="match status" value="1"/>
</dbReference>
<dbReference type="CDD" id="cd17502">
    <property type="entry name" value="MFS_Azr1_MDR_like"/>
    <property type="match status" value="1"/>
</dbReference>
<evidence type="ECO:0000256" key="6">
    <source>
        <dbReference type="ARBA" id="ARBA00022989"/>
    </source>
</evidence>
<proteinExistence type="inferred from homology"/>
<feature type="region of interest" description="Disordered" evidence="8">
    <location>
        <begin position="1"/>
        <end position="21"/>
    </location>
</feature>
<sequence length="538" mass="56412">MRSRSSERSLSSGPVVDDSTAPATPARNRAVVLTLMAAVFLSLLDSQIVATALPRVISDLGGLDQFSWVTTGYLIGGSAAVPVYGKLGDLFGRKRVFLASLIVFLLGSALCGLAQTMGQLIACRVVQGIGSGGLFISVLAVIGEMFSPREGARYYGWFSLTFGAASLAGPTLGGVLTELADWRWVFFINLPVGAVVVLVVSLMLELPARRRKARLDHVGVLLLVVAIVGLNLLTGWAGTTYDWSSPVIVGLAAGSVLAVVLFLLSQRRAVDPVIPLRLFADRTFTLVVVLGFLSGFVGLGLINYLVLWLGTVLTLDVQESGFALTAMMLAVVLTSYVSTKVIGRTGSYRWFPTLSMVVFAVAAALFSTAGPSTGPLLAVVYLLLFGIAGGLNSQALGLAARNTASMRDIGAVQGTTTLLRQLGTSLGVSFFGAVLAGRLGSGLHDRLGRSGVRIDKDGSLSPEVIGKLSAPLRLELTGVYADSLRWIFYAVIPLALIGLVASFFLKDIKLADGHAPARRDTSCADESANSGAAARGTS</sequence>
<comment type="subcellular location">
    <subcellularLocation>
        <location evidence="1">Cell membrane</location>
        <topology evidence="1">Multi-pass membrane protein</topology>
    </subcellularLocation>
</comment>
<feature type="transmembrane region" description="Helical" evidence="9">
    <location>
        <begin position="243"/>
        <end position="264"/>
    </location>
</feature>
<name>A0A2D3E328_9ACTN</name>
<keyword evidence="3" id="KW-0813">Transport</keyword>
<dbReference type="PANTHER" id="PTHR23501">
    <property type="entry name" value="MAJOR FACILITATOR SUPERFAMILY"/>
    <property type="match status" value="1"/>
</dbReference>
<feature type="transmembrane region" description="Helical" evidence="9">
    <location>
        <begin position="418"/>
        <end position="437"/>
    </location>
</feature>
<feature type="transmembrane region" description="Helical" evidence="9">
    <location>
        <begin position="154"/>
        <end position="172"/>
    </location>
</feature>
<feature type="transmembrane region" description="Helical" evidence="9">
    <location>
        <begin position="350"/>
        <end position="370"/>
    </location>
</feature>
<feature type="transmembrane region" description="Helical" evidence="9">
    <location>
        <begin position="65"/>
        <end position="84"/>
    </location>
</feature>
<dbReference type="PANTHER" id="PTHR23501:SF197">
    <property type="entry name" value="COMD"/>
    <property type="match status" value="1"/>
</dbReference>